<sequence length="88" mass="9655">MNKSQLIEAVSARSGLSKRASRAALEAALEAISNTLKSGQEVQITGFGSFAVVLRNVRRGVHPRTRQAITIPSKWVVRFRPGKQLKKV</sequence>
<keyword evidence="2 4" id="KW-0238">DNA-binding</keyword>
<dbReference type="InterPro" id="IPR010992">
    <property type="entry name" value="IHF-like_DNA-bd_dom_sf"/>
</dbReference>
<evidence type="ECO:0000313" key="4">
    <source>
        <dbReference type="EMBL" id="HFG21565.1"/>
    </source>
</evidence>
<keyword evidence="1" id="KW-0226">DNA condensation</keyword>
<proteinExistence type="inferred from homology"/>
<dbReference type="PANTHER" id="PTHR33175:SF3">
    <property type="entry name" value="DNA-BINDING PROTEIN HU-BETA"/>
    <property type="match status" value="1"/>
</dbReference>
<dbReference type="CDD" id="cd13831">
    <property type="entry name" value="HU"/>
    <property type="match status" value="1"/>
</dbReference>
<gene>
    <name evidence="4" type="ORF">ENS82_12790</name>
</gene>
<evidence type="ECO:0000256" key="2">
    <source>
        <dbReference type="ARBA" id="ARBA00023125"/>
    </source>
</evidence>
<comment type="similarity">
    <text evidence="3">Belongs to the bacterial histone-like protein family.</text>
</comment>
<dbReference type="InterPro" id="IPR000119">
    <property type="entry name" value="Hist_DNA-bd"/>
</dbReference>
<accession>A0A7C3I122</accession>
<evidence type="ECO:0000256" key="1">
    <source>
        <dbReference type="ARBA" id="ARBA00023067"/>
    </source>
</evidence>
<dbReference type="AlphaFoldDB" id="A0A7C3I122"/>
<dbReference type="GO" id="GO:0003677">
    <property type="term" value="F:DNA binding"/>
    <property type="evidence" value="ECO:0007669"/>
    <property type="project" value="UniProtKB-KW"/>
</dbReference>
<dbReference type="EMBL" id="DSWI01000031">
    <property type="protein sequence ID" value="HFG21565.1"/>
    <property type="molecule type" value="Genomic_DNA"/>
</dbReference>
<reference evidence="4" key="1">
    <citation type="journal article" date="2020" name="mSystems">
        <title>Genome- and Community-Level Interaction Insights into Carbon Utilization and Element Cycling Functions of Hydrothermarchaeota in Hydrothermal Sediment.</title>
        <authorList>
            <person name="Zhou Z."/>
            <person name="Liu Y."/>
            <person name="Xu W."/>
            <person name="Pan J."/>
            <person name="Luo Z.H."/>
            <person name="Li M."/>
        </authorList>
    </citation>
    <scope>NUCLEOTIDE SEQUENCE [LARGE SCALE GENOMIC DNA]</scope>
    <source>
        <strain evidence="4">SpSt-524</strain>
    </source>
</reference>
<dbReference type="PANTHER" id="PTHR33175">
    <property type="entry name" value="DNA-BINDING PROTEIN HU"/>
    <property type="match status" value="1"/>
</dbReference>
<comment type="caution">
    <text evidence="4">The sequence shown here is derived from an EMBL/GenBank/DDBJ whole genome shotgun (WGS) entry which is preliminary data.</text>
</comment>
<dbReference type="SMART" id="SM00411">
    <property type="entry name" value="BHL"/>
    <property type="match status" value="1"/>
</dbReference>
<name>A0A7C3I122_MEIRU</name>
<dbReference type="GO" id="GO:0005829">
    <property type="term" value="C:cytosol"/>
    <property type="evidence" value="ECO:0007669"/>
    <property type="project" value="TreeGrafter"/>
</dbReference>
<dbReference type="GO" id="GO:0030527">
    <property type="term" value="F:structural constituent of chromatin"/>
    <property type="evidence" value="ECO:0007669"/>
    <property type="project" value="InterPro"/>
</dbReference>
<dbReference type="PRINTS" id="PR01727">
    <property type="entry name" value="DNABINDINGHU"/>
</dbReference>
<dbReference type="GO" id="GO:0030261">
    <property type="term" value="P:chromosome condensation"/>
    <property type="evidence" value="ECO:0007669"/>
    <property type="project" value="UniProtKB-KW"/>
</dbReference>
<dbReference type="SUPFAM" id="SSF47729">
    <property type="entry name" value="IHF-like DNA-binding proteins"/>
    <property type="match status" value="1"/>
</dbReference>
<organism evidence="4">
    <name type="scientific">Meiothermus ruber</name>
    <dbReference type="NCBI Taxonomy" id="277"/>
    <lineage>
        <taxon>Bacteria</taxon>
        <taxon>Thermotogati</taxon>
        <taxon>Deinococcota</taxon>
        <taxon>Deinococci</taxon>
        <taxon>Thermales</taxon>
        <taxon>Thermaceae</taxon>
        <taxon>Meiothermus</taxon>
    </lineage>
</organism>
<protein>
    <submittedName>
        <fullName evidence="4">HU family DNA-binding protein</fullName>
    </submittedName>
</protein>
<evidence type="ECO:0000256" key="3">
    <source>
        <dbReference type="RuleBase" id="RU003939"/>
    </source>
</evidence>
<dbReference type="Gene3D" id="4.10.520.10">
    <property type="entry name" value="IHF-like DNA-binding proteins"/>
    <property type="match status" value="1"/>
</dbReference>
<dbReference type="Pfam" id="PF00216">
    <property type="entry name" value="Bac_DNA_binding"/>
    <property type="match status" value="1"/>
</dbReference>